<keyword evidence="3" id="KW-1185">Reference proteome</keyword>
<gene>
    <name evidence="2" type="ORF">BOTCAL_0342g00050</name>
</gene>
<comment type="caution">
    <text evidence="2">The sequence shown here is derived from an EMBL/GenBank/DDBJ whole genome shotgun (WGS) entry which is preliminary data.</text>
</comment>
<name>A0A4Y8CTJ5_9HELO</name>
<reference evidence="2 3" key="1">
    <citation type="submission" date="2017-11" db="EMBL/GenBank/DDBJ databases">
        <title>Comparative genomics of Botrytis spp.</title>
        <authorList>
            <person name="Valero-Jimenez C.A."/>
            <person name="Tapia P."/>
            <person name="Veloso J."/>
            <person name="Silva-Moreno E."/>
            <person name="Staats M."/>
            <person name="Valdes J.H."/>
            <person name="Van Kan J.A.L."/>
        </authorList>
    </citation>
    <scope>NUCLEOTIDE SEQUENCE [LARGE SCALE GENOMIC DNA]</scope>
    <source>
        <strain evidence="2 3">MUCL2830</strain>
    </source>
</reference>
<proteinExistence type="predicted"/>
<accession>A0A4Y8CTJ5</accession>
<evidence type="ECO:0000313" key="3">
    <source>
        <dbReference type="Proteomes" id="UP000297299"/>
    </source>
</evidence>
<dbReference type="EMBL" id="PHWZ01000341">
    <property type="protein sequence ID" value="TEY44881.1"/>
    <property type="molecule type" value="Genomic_DNA"/>
</dbReference>
<evidence type="ECO:0000313" key="2">
    <source>
        <dbReference type="EMBL" id="TEY44881.1"/>
    </source>
</evidence>
<evidence type="ECO:0000256" key="1">
    <source>
        <dbReference type="SAM" id="MobiDB-lite"/>
    </source>
</evidence>
<dbReference type="AlphaFoldDB" id="A0A4Y8CTJ5"/>
<sequence length="101" mass="11203">MPSQGPQPRKSAPYCGVPGEKVGEDEELPSLVTMRKRSSPEKEQQNGAGFYEDGLCGRGLEDTGYGWEGARPYTFQNFSDNKIPFVIDVVVYVVNEWAARS</sequence>
<organism evidence="2 3">
    <name type="scientific">Botryotinia calthae</name>
    <dbReference type="NCBI Taxonomy" id="38488"/>
    <lineage>
        <taxon>Eukaryota</taxon>
        <taxon>Fungi</taxon>
        <taxon>Dikarya</taxon>
        <taxon>Ascomycota</taxon>
        <taxon>Pezizomycotina</taxon>
        <taxon>Leotiomycetes</taxon>
        <taxon>Helotiales</taxon>
        <taxon>Sclerotiniaceae</taxon>
        <taxon>Botryotinia</taxon>
    </lineage>
</organism>
<protein>
    <submittedName>
        <fullName evidence="2">Uncharacterized protein</fullName>
    </submittedName>
</protein>
<dbReference type="Proteomes" id="UP000297299">
    <property type="component" value="Unassembled WGS sequence"/>
</dbReference>
<feature type="region of interest" description="Disordered" evidence="1">
    <location>
        <begin position="1"/>
        <end position="27"/>
    </location>
</feature>